<dbReference type="SUPFAM" id="SSF54001">
    <property type="entry name" value="Cysteine proteinases"/>
    <property type="match status" value="1"/>
</dbReference>
<sequence length="235" mass="25439">MGRLRRHAEQQTSVTLDDIEADLNTGDIILLPGNDAEYLVNVNGTWCGFSRCAFLVRTGPGMEGLLLCHADARADDDEGGPPAVTLAPLAVETAAVGCTYMIVRRLARPLRSAERRRVRDFASASIGLSLHSHANVLMASSSRSARTTCLSSLFGPKIERFFCSELVAQMLVHAGQVKLKRNLDFLPSSRTQGHVLQAPVAAACPSPSYESTVAEKLITLSTKISPRDRGDTIYE</sequence>
<accession>A0ABP1GDN5</accession>
<evidence type="ECO:0000313" key="1">
    <source>
        <dbReference type="EMBL" id="CAL5228813.1"/>
    </source>
</evidence>
<protein>
    <submittedName>
        <fullName evidence="1">G12013 protein</fullName>
    </submittedName>
</protein>
<reference evidence="1 2" key="1">
    <citation type="submission" date="2024-06" db="EMBL/GenBank/DDBJ databases">
        <authorList>
            <person name="Kraege A."/>
            <person name="Thomma B."/>
        </authorList>
    </citation>
    <scope>NUCLEOTIDE SEQUENCE [LARGE SCALE GENOMIC DNA]</scope>
</reference>
<organism evidence="1 2">
    <name type="scientific">Coccomyxa viridis</name>
    <dbReference type="NCBI Taxonomy" id="1274662"/>
    <lineage>
        <taxon>Eukaryota</taxon>
        <taxon>Viridiplantae</taxon>
        <taxon>Chlorophyta</taxon>
        <taxon>core chlorophytes</taxon>
        <taxon>Trebouxiophyceae</taxon>
        <taxon>Trebouxiophyceae incertae sedis</taxon>
        <taxon>Coccomyxaceae</taxon>
        <taxon>Coccomyxa</taxon>
    </lineage>
</organism>
<gene>
    <name evidence="1" type="primary">g12013</name>
    <name evidence="1" type="ORF">VP750_LOCUS10719</name>
</gene>
<keyword evidence="2" id="KW-1185">Reference proteome</keyword>
<dbReference type="Proteomes" id="UP001497392">
    <property type="component" value="Unassembled WGS sequence"/>
</dbReference>
<dbReference type="EMBL" id="CAXHTA020000019">
    <property type="protein sequence ID" value="CAL5228813.1"/>
    <property type="molecule type" value="Genomic_DNA"/>
</dbReference>
<dbReference type="InterPro" id="IPR038765">
    <property type="entry name" value="Papain-like_cys_pep_sf"/>
</dbReference>
<comment type="caution">
    <text evidence="1">The sequence shown here is derived from an EMBL/GenBank/DDBJ whole genome shotgun (WGS) entry which is preliminary data.</text>
</comment>
<evidence type="ECO:0000313" key="2">
    <source>
        <dbReference type="Proteomes" id="UP001497392"/>
    </source>
</evidence>
<proteinExistence type="predicted"/>
<dbReference type="Gene3D" id="3.90.1720.10">
    <property type="entry name" value="endopeptidase domain like (from Nostoc punctiforme)"/>
    <property type="match status" value="1"/>
</dbReference>
<name>A0ABP1GDN5_9CHLO</name>